<comment type="subunit">
    <text evidence="11">Monomer.</text>
</comment>
<dbReference type="Proteomes" id="UP000007110">
    <property type="component" value="Unassembled WGS sequence"/>
</dbReference>
<dbReference type="FunFam" id="3.40.1190.20:FF:000006">
    <property type="entry name" value="Adenosine kinase 2"/>
    <property type="match status" value="1"/>
</dbReference>
<evidence type="ECO:0000256" key="6">
    <source>
        <dbReference type="ARBA" id="ARBA00022741"/>
    </source>
</evidence>
<reference evidence="14" key="1">
    <citation type="submission" date="2015-02" db="EMBL/GenBank/DDBJ databases">
        <title>Genome sequencing for Strongylocentrotus purpuratus.</title>
        <authorList>
            <person name="Murali S."/>
            <person name="Liu Y."/>
            <person name="Vee V."/>
            <person name="English A."/>
            <person name="Wang M."/>
            <person name="Skinner E."/>
            <person name="Han Y."/>
            <person name="Muzny D.M."/>
            <person name="Worley K.C."/>
            <person name="Gibbs R.A."/>
        </authorList>
    </citation>
    <scope>NUCLEOTIDE SEQUENCE</scope>
</reference>
<dbReference type="PANTHER" id="PTHR45769">
    <property type="entry name" value="ADENOSINE KINASE"/>
    <property type="match status" value="1"/>
</dbReference>
<dbReference type="Gene3D" id="3.30.1110.10">
    <property type="match status" value="1"/>
</dbReference>
<accession>A0A7M7NGJ5</accession>
<dbReference type="SUPFAM" id="SSF53613">
    <property type="entry name" value="Ribokinase-like"/>
    <property type="match status" value="1"/>
</dbReference>
<keyword evidence="9 11" id="KW-0460">Magnesium</keyword>
<evidence type="ECO:0000256" key="3">
    <source>
        <dbReference type="ARBA" id="ARBA00012119"/>
    </source>
</evidence>
<evidence type="ECO:0000256" key="2">
    <source>
        <dbReference type="ARBA" id="ARBA00010688"/>
    </source>
</evidence>
<evidence type="ECO:0000256" key="8">
    <source>
        <dbReference type="ARBA" id="ARBA00022840"/>
    </source>
</evidence>
<dbReference type="PRINTS" id="PR00989">
    <property type="entry name" value="ADENOKINASE"/>
</dbReference>
<keyword evidence="5 11" id="KW-0660">Purine salvage</keyword>
<comment type="similarity">
    <text evidence="2 11">Belongs to the carbohydrate kinase PfkB family.</text>
</comment>
<keyword evidence="4 11" id="KW-0808">Transferase</keyword>
<dbReference type="Gene3D" id="3.40.1190.20">
    <property type="match status" value="1"/>
</dbReference>
<evidence type="ECO:0000256" key="7">
    <source>
        <dbReference type="ARBA" id="ARBA00022777"/>
    </source>
</evidence>
<dbReference type="InterPro" id="IPR002173">
    <property type="entry name" value="Carboh/pur_kinase_PfkB_CS"/>
</dbReference>
<evidence type="ECO:0000256" key="4">
    <source>
        <dbReference type="ARBA" id="ARBA00022679"/>
    </source>
</evidence>
<sequence>MASEGALCGIGNPLLDISANADAEILAKYDLKPNDAILSEEKHLPLFKELADKYEVEYIPGGATQNTFRVAQWILDQPKVSTFFGCIGDDEYGKELANGMEKAGCVARYLVDKEVGTGTCACIITSGGKNRSLAANLSAANCFKASHFDDKENWDLVKKSKVMYSAGFHLTVAPDAMLLMAKHANEENKIYCTNLSAPFLCDFFSEPQMKLMPYVDYLFGNETEAASFSKKQNFGTEDLQEIALKAAALPKENKNRERVVVFTQGDKPTIVVKGGKVTVYEVNLIKEEEIVDTNGAGDAFVGGFLAQLVQGKDIASCVECGHFAARYIIQRSGTTMENKANYK</sequence>
<dbReference type="CTD" id="132"/>
<keyword evidence="6 11" id="KW-0547">Nucleotide-binding</keyword>
<name>A0A7M7NGJ5_STRPU</name>
<feature type="domain" description="Carbohydrate kinase PfkB" evidence="12">
    <location>
        <begin position="26"/>
        <end position="336"/>
    </location>
</feature>
<reference evidence="13" key="2">
    <citation type="submission" date="2021-01" db="UniProtKB">
        <authorList>
            <consortium name="EnsemblMetazoa"/>
        </authorList>
    </citation>
    <scope>IDENTIFICATION</scope>
</reference>
<evidence type="ECO:0000256" key="5">
    <source>
        <dbReference type="ARBA" id="ARBA00022726"/>
    </source>
</evidence>
<dbReference type="GO" id="GO:0005524">
    <property type="term" value="F:ATP binding"/>
    <property type="evidence" value="ECO:0007669"/>
    <property type="project" value="UniProtKB-UniRule"/>
</dbReference>
<keyword evidence="8 11" id="KW-0067">ATP-binding</keyword>
<protein>
    <recommendedName>
        <fullName evidence="3 11">Adenosine kinase</fullName>
        <shortName evidence="11">AK</shortName>
        <ecNumber evidence="3 11">2.7.1.20</ecNumber>
    </recommendedName>
    <alternativeName>
        <fullName evidence="11">Adenosine 5'-phosphotransferase</fullName>
    </alternativeName>
</protein>
<evidence type="ECO:0000256" key="9">
    <source>
        <dbReference type="ARBA" id="ARBA00022842"/>
    </source>
</evidence>
<dbReference type="PROSITE" id="PS00584">
    <property type="entry name" value="PFKB_KINASES_2"/>
    <property type="match status" value="1"/>
</dbReference>
<dbReference type="PANTHER" id="PTHR45769:SF3">
    <property type="entry name" value="ADENOSINE KINASE"/>
    <property type="match status" value="1"/>
</dbReference>
<dbReference type="GeneID" id="580959"/>
<comment type="pathway">
    <text evidence="1 11">Purine metabolism; AMP biosynthesis via salvage pathway; AMP from adenosine: step 1/1.</text>
</comment>
<dbReference type="GO" id="GO:0006169">
    <property type="term" value="P:adenosine salvage"/>
    <property type="evidence" value="ECO:0007669"/>
    <property type="project" value="UniProtKB-ARBA"/>
</dbReference>
<comment type="cofactor">
    <cofactor evidence="11">
        <name>Mg(2+)</name>
        <dbReference type="ChEBI" id="CHEBI:18420"/>
    </cofactor>
    <text evidence="11">Binds 3 Mg(2+) ions per subunit.</text>
</comment>
<dbReference type="Pfam" id="PF00294">
    <property type="entry name" value="PfkB"/>
    <property type="match status" value="1"/>
</dbReference>
<dbReference type="UniPathway" id="UPA00588">
    <property type="reaction ID" value="UER00659"/>
</dbReference>
<dbReference type="GO" id="GO:0005634">
    <property type="term" value="C:nucleus"/>
    <property type="evidence" value="ECO:0007669"/>
    <property type="project" value="UniProtKB-SubCell"/>
</dbReference>
<dbReference type="InterPro" id="IPR029056">
    <property type="entry name" value="Ribokinase-like"/>
</dbReference>
<dbReference type="EC" id="2.7.1.20" evidence="3 11"/>
<feature type="active site" description="Proton acceptor" evidence="10">
    <location>
        <position position="298"/>
    </location>
</feature>
<organism evidence="13 14">
    <name type="scientific">Strongylocentrotus purpuratus</name>
    <name type="common">Purple sea urchin</name>
    <dbReference type="NCBI Taxonomy" id="7668"/>
    <lineage>
        <taxon>Eukaryota</taxon>
        <taxon>Metazoa</taxon>
        <taxon>Echinodermata</taxon>
        <taxon>Eleutherozoa</taxon>
        <taxon>Echinozoa</taxon>
        <taxon>Echinoidea</taxon>
        <taxon>Euechinoidea</taxon>
        <taxon>Echinacea</taxon>
        <taxon>Camarodonta</taxon>
        <taxon>Echinidea</taxon>
        <taxon>Strongylocentrotidae</taxon>
        <taxon>Strongylocentrotus</taxon>
    </lineage>
</organism>
<keyword evidence="14" id="KW-1185">Reference proteome</keyword>
<keyword evidence="11" id="KW-0539">Nucleus</keyword>
<dbReference type="RefSeq" id="XP_030835454.1">
    <property type="nucleotide sequence ID" value="XM_030979594.1"/>
</dbReference>
<dbReference type="AlphaFoldDB" id="A0A7M7NGJ5"/>
<evidence type="ECO:0000313" key="14">
    <source>
        <dbReference type="Proteomes" id="UP000007110"/>
    </source>
</evidence>
<dbReference type="FunFam" id="3.30.1110.10:FF:000001">
    <property type="entry name" value="Adenosine kinase a"/>
    <property type="match status" value="1"/>
</dbReference>
<dbReference type="InterPro" id="IPR011611">
    <property type="entry name" value="PfkB_dom"/>
</dbReference>
<comment type="subcellular location">
    <subcellularLocation>
        <location evidence="11">Nucleus</location>
    </subcellularLocation>
</comment>
<dbReference type="GO" id="GO:0044209">
    <property type="term" value="P:AMP salvage"/>
    <property type="evidence" value="ECO:0007669"/>
    <property type="project" value="UniProtKB-UniRule"/>
</dbReference>
<evidence type="ECO:0000256" key="1">
    <source>
        <dbReference type="ARBA" id="ARBA00004801"/>
    </source>
</evidence>
<proteinExistence type="inferred from homology"/>
<dbReference type="InterPro" id="IPR001805">
    <property type="entry name" value="Adenokinase"/>
</dbReference>
<dbReference type="CDD" id="cd01168">
    <property type="entry name" value="adenosine_kinase"/>
    <property type="match status" value="1"/>
</dbReference>
<evidence type="ECO:0000256" key="10">
    <source>
        <dbReference type="PIRSR" id="PIRSR601805-1"/>
    </source>
</evidence>
<evidence type="ECO:0000256" key="11">
    <source>
        <dbReference type="RuleBase" id="RU368116"/>
    </source>
</evidence>
<comment type="function">
    <text evidence="11">ATP dependent phosphorylation of adenosine and other related nucleoside analogs to monophosphate derivatives.</text>
</comment>
<dbReference type="EnsemblMetazoa" id="XM_030979594">
    <property type="protein sequence ID" value="XP_030835454"/>
    <property type="gene ID" value="LOC580959"/>
</dbReference>
<evidence type="ECO:0000313" key="13">
    <source>
        <dbReference type="EnsemblMetazoa" id="XP_030835454"/>
    </source>
</evidence>
<comment type="catalytic activity">
    <reaction evidence="11">
        <text>adenosine + ATP = AMP + ADP + H(+)</text>
        <dbReference type="Rhea" id="RHEA:20824"/>
        <dbReference type="ChEBI" id="CHEBI:15378"/>
        <dbReference type="ChEBI" id="CHEBI:16335"/>
        <dbReference type="ChEBI" id="CHEBI:30616"/>
        <dbReference type="ChEBI" id="CHEBI:456215"/>
        <dbReference type="ChEBI" id="CHEBI:456216"/>
        <dbReference type="EC" id="2.7.1.20"/>
    </reaction>
</comment>
<keyword evidence="7 11" id="KW-0418">Kinase</keyword>
<evidence type="ECO:0000259" key="12">
    <source>
        <dbReference type="Pfam" id="PF00294"/>
    </source>
</evidence>
<dbReference type="GO" id="GO:0004001">
    <property type="term" value="F:adenosine kinase activity"/>
    <property type="evidence" value="ECO:0007669"/>
    <property type="project" value="UniProtKB-UniRule"/>
</dbReference>